<dbReference type="Gene3D" id="3.40.1310.20">
    <property type="match status" value="1"/>
</dbReference>
<gene>
    <name evidence="13" type="ORF">QN215_01950</name>
</gene>
<keyword evidence="8" id="KW-0378">Hydrolase</keyword>
<proteinExistence type="predicted"/>
<dbReference type="GO" id="GO:0046872">
    <property type="term" value="F:metal ion binding"/>
    <property type="evidence" value="ECO:0007669"/>
    <property type="project" value="UniProtKB-KW"/>
</dbReference>
<dbReference type="AlphaFoldDB" id="A0AB39U743"/>
<evidence type="ECO:0000256" key="8">
    <source>
        <dbReference type="ARBA" id="ARBA00022801"/>
    </source>
</evidence>
<dbReference type="InterPro" id="IPR027417">
    <property type="entry name" value="P-loop_NTPase"/>
</dbReference>
<evidence type="ECO:0000259" key="12">
    <source>
        <dbReference type="PROSITE" id="PS52020"/>
    </source>
</evidence>
<feature type="region of interest" description="Disordered" evidence="11">
    <location>
        <begin position="332"/>
        <end position="354"/>
    </location>
</feature>
<dbReference type="GO" id="GO:0000166">
    <property type="term" value="F:nucleotide binding"/>
    <property type="evidence" value="ECO:0007669"/>
    <property type="project" value="UniProtKB-KW"/>
</dbReference>
<dbReference type="GO" id="GO:0016787">
    <property type="term" value="F:hydrolase activity"/>
    <property type="evidence" value="ECO:0007669"/>
    <property type="project" value="UniProtKB-KW"/>
</dbReference>
<evidence type="ECO:0000256" key="2">
    <source>
        <dbReference type="ARBA" id="ARBA00022695"/>
    </source>
</evidence>
<dbReference type="RefSeq" id="WP_369344463.1">
    <property type="nucleotide sequence ID" value="NZ_CP129674.1"/>
</dbReference>
<keyword evidence="6" id="KW-0547">Nucleotide-binding</keyword>
<feature type="compositionally biased region" description="Basic and acidic residues" evidence="11">
    <location>
        <begin position="339"/>
        <end position="348"/>
    </location>
</feature>
<dbReference type="GO" id="GO:0003677">
    <property type="term" value="F:DNA binding"/>
    <property type="evidence" value="ECO:0007669"/>
    <property type="project" value="UniProtKB-KW"/>
</dbReference>
<dbReference type="Gene3D" id="3.40.50.300">
    <property type="entry name" value="P-loop containing nucleotide triphosphate hydrolases"/>
    <property type="match status" value="1"/>
</dbReference>
<keyword evidence="2" id="KW-0548">Nucleotidyltransferase</keyword>
<evidence type="ECO:0000256" key="7">
    <source>
        <dbReference type="ARBA" id="ARBA00022759"/>
    </source>
</evidence>
<keyword evidence="5" id="KW-0479">Metal-binding</keyword>
<dbReference type="GO" id="GO:0004519">
    <property type="term" value="F:endonuclease activity"/>
    <property type="evidence" value="ECO:0007669"/>
    <property type="project" value="UniProtKB-KW"/>
</dbReference>
<keyword evidence="7" id="KW-0255">Endonuclease</keyword>
<reference evidence="13" key="1">
    <citation type="submission" date="2023-07" db="EMBL/GenBank/DDBJ databases">
        <title>Bifidobacterium aquikefiriaerophilum sp. nov. and Bifidobacterium eccum sp. nov., isolated from water kefir.</title>
        <authorList>
            <person name="Breselge S."/>
            <person name="Bellassi P."/>
            <person name="Barcenilla C."/>
            <person name="Alvarez-Ordonez A."/>
            <person name="Morelli L."/>
            <person name="Cotter P.D."/>
        </authorList>
    </citation>
    <scope>NUCLEOTIDE SEQUENCE</scope>
    <source>
        <strain evidence="13">WK041_4_12</strain>
    </source>
</reference>
<protein>
    <recommendedName>
        <fullName evidence="12">CRESS-DNA virus Rep endonuclease domain-containing protein</fullName>
    </recommendedName>
</protein>
<evidence type="ECO:0000313" key="13">
    <source>
        <dbReference type="EMBL" id="XDS44916.1"/>
    </source>
</evidence>
<dbReference type="EMBL" id="CP129674">
    <property type="protein sequence ID" value="XDS44916.1"/>
    <property type="molecule type" value="Genomic_DNA"/>
</dbReference>
<keyword evidence="3" id="KW-0235">DNA replication</keyword>
<dbReference type="GO" id="GO:0006260">
    <property type="term" value="P:DNA replication"/>
    <property type="evidence" value="ECO:0007669"/>
    <property type="project" value="UniProtKB-KW"/>
</dbReference>
<sequence length="386" mass="42726">MTTKYITTAKAWNTLAAPIKAWNKLHPDAQKHLPPIAHVRARGWMITISVEKHSKEEVDGILSILPTASVYSEEVAPTTGYRHYQAFAYWAGKIVGSRVRALFGDAHCEPAGKPAVACASYCTKDKSHVAGPWWVGRYLDVPGMAPTEAQTQRKSTFDDAHDKIAAGWFYNDFINDDHWRVWALRHRQAIADMISAHDDEAYGAHDRAVSVDYVFGPAGSGKTRGILDLYGRRTVFIADLGSSFPFDGYSGQSVLLLDDFRSNIRFSQLLRILDIYPLRVDVKNSHTWARWEKVVISANIALRDQYPSLTENRAPLLRRFAHGVVFEKPDPSTPLPYASRDDAMKGARNDGGPQGVPGYVPAWEASAKEAGSGAFYDADFDAAAGV</sequence>
<evidence type="ECO:0000256" key="10">
    <source>
        <dbReference type="ARBA" id="ARBA00023125"/>
    </source>
</evidence>
<feature type="domain" description="CRESS-DNA virus Rep endonuclease" evidence="12">
    <location>
        <begin position="38"/>
        <end position="138"/>
    </location>
</feature>
<dbReference type="KEGG" id="baqk:QN215_01950"/>
<organism evidence="13">
    <name type="scientific">Bifidobacterium aquikefiricola</name>
    <dbReference type="NCBI Taxonomy" id="3059038"/>
    <lineage>
        <taxon>Bacteria</taxon>
        <taxon>Bacillati</taxon>
        <taxon>Actinomycetota</taxon>
        <taxon>Actinomycetes</taxon>
        <taxon>Bifidobacteriales</taxon>
        <taxon>Bifidobacteriaceae</taxon>
        <taxon>Bifidobacterium</taxon>
    </lineage>
</organism>
<accession>A0AB39U743</accession>
<keyword evidence="10" id="KW-0238">DNA-binding</keyword>
<keyword evidence="9" id="KW-0190">Covalent protein-DNA linkage</keyword>
<dbReference type="PROSITE" id="PS52020">
    <property type="entry name" value="CRESS_DNA_REP"/>
    <property type="match status" value="1"/>
</dbReference>
<keyword evidence="4" id="KW-0540">Nuclease</keyword>
<dbReference type="InterPro" id="IPR049912">
    <property type="entry name" value="CRESS_DNA_REP"/>
</dbReference>
<evidence type="ECO:0000256" key="9">
    <source>
        <dbReference type="ARBA" id="ARBA00023124"/>
    </source>
</evidence>
<keyword evidence="1" id="KW-0808">Transferase</keyword>
<evidence type="ECO:0000256" key="4">
    <source>
        <dbReference type="ARBA" id="ARBA00022722"/>
    </source>
</evidence>
<evidence type="ECO:0000256" key="3">
    <source>
        <dbReference type="ARBA" id="ARBA00022705"/>
    </source>
</evidence>
<dbReference type="GO" id="GO:0016779">
    <property type="term" value="F:nucleotidyltransferase activity"/>
    <property type="evidence" value="ECO:0007669"/>
    <property type="project" value="UniProtKB-KW"/>
</dbReference>
<evidence type="ECO:0000256" key="11">
    <source>
        <dbReference type="SAM" id="MobiDB-lite"/>
    </source>
</evidence>
<evidence type="ECO:0000256" key="6">
    <source>
        <dbReference type="ARBA" id="ARBA00022741"/>
    </source>
</evidence>
<evidence type="ECO:0000256" key="1">
    <source>
        <dbReference type="ARBA" id="ARBA00022679"/>
    </source>
</evidence>
<dbReference type="SUPFAM" id="SSF52540">
    <property type="entry name" value="P-loop containing nucleoside triphosphate hydrolases"/>
    <property type="match status" value="1"/>
</dbReference>
<name>A0AB39U743_9BIFI</name>
<evidence type="ECO:0000256" key="5">
    <source>
        <dbReference type="ARBA" id="ARBA00022723"/>
    </source>
</evidence>